<dbReference type="Gene3D" id="1.10.287.180">
    <property type="entry name" value="Transcription elongation factor, GreA/GreB, N-terminal domain"/>
    <property type="match status" value="1"/>
</dbReference>
<evidence type="ECO:0000313" key="12">
    <source>
        <dbReference type="EMBL" id="MBU3826226.1"/>
    </source>
</evidence>
<organism evidence="12 13">
    <name type="scientific">Candidatus Anaerobiospirillum merdipullorum</name>
    <dbReference type="NCBI Taxonomy" id="2838450"/>
    <lineage>
        <taxon>Bacteria</taxon>
        <taxon>Pseudomonadati</taxon>
        <taxon>Pseudomonadota</taxon>
        <taxon>Gammaproteobacteria</taxon>
        <taxon>Aeromonadales</taxon>
        <taxon>Succinivibrionaceae</taxon>
        <taxon>Anaerobiospirillum</taxon>
    </lineage>
</organism>
<dbReference type="NCBIfam" id="NF001261">
    <property type="entry name" value="PRK00226.1-2"/>
    <property type="match status" value="1"/>
</dbReference>
<dbReference type="AlphaFoldDB" id="A0A9E2KLY1"/>
<reference evidence="12" key="2">
    <citation type="submission" date="2021-04" db="EMBL/GenBank/DDBJ databases">
        <authorList>
            <person name="Gilroy R."/>
        </authorList>
    </citation>
    <scope>NUCLEOTIDE SEQUENCE</scope>
    <source>
        <strain evidence="12">687</strain>
    </source>
</reference>
<dbReference type="InterPro" id="IPR018151">
    <property type="entry name" value="TF_GreA/GreB_CS"/>
</dbReference>
<evidence type="ECO:0000256" key="7">
    <source>
        <dbReference type="ARBA" id="ARBA00030776"/>
    </source>
</evidence>
<evidence type="ECO:0000256" key="3">
    <source>
        <dbReference type="ARBA" id="ARBA00023015"/>
    </source>
</evidence>
<dbReference type="GO" id="GO:0032784">
    <property type="term" value="P:regulation of DNA-templated transcription elongation"/>
    <property type="evidence" value="ECO:0007669"/>
    <property type="project" value="UniProtKB-UniRule"/>
</dbReference>
<gene>
    <name evidence="8 12" type="primary">greA</name>
    <name evidence="12" type="ORF">IAA31_01855</name>
</gene>
<proteinExistence type="inferred from homology"/>
<keyword evidence="3 8" id="KW-0805">Transcription regulation</keyword>
<sequence length="164" mass="18281">MEQTPMTPRGEQLLRKELERLKTVERPRIVAAIAEARSHGDLSENAEYDAAKEEQGLCEARIKDIESKLASANIIDVTKLKPHGNAPKKVVFGCTVTVVNADTDEEVTYKIVGEDEADISRNYISYKTPIAKGFLGKQEDDEVTINIPKGQVTYDIISIEYIND</sequence>
<evidence type="ECO:0000256" key="6">
    <source>
        <dbReference type="ARBA" id="ARBA00024916"/>
    </source>
</evidence>
<accession>A0A9E2KLY1</accession>
<dbReference type="NCBIfam" id="NF001264">
    <property type="entry name" value="PRK00226.1-5"/>
    <property type="match status" value="1"/>
</dbReference>
<dbReference type="NCBIfam" id="TIGR01462">
    <property type="entry name" value="greA"/>
    <property type="match status" value="1"/>
</dbReference>
<evidence type="ECO:0000256" key="8">
    <source>
        <dbReference type="HAMAP-Rule" id="MF_00105"/>
    </source>
</evidence>
<evidence type="ECO:0000256" key="2">
    <source>
        <dbReference type="ARBA" id="ARBA00013729"/>
    </source>
</evidence>
<dbReference type="GO" id="GO:0006354">
    <property type="term" value="P:DNA-templated transcription elongation"/>
    <property type="evidence" value="ECO:0007669"/>
    <property type="project" value="TreeGrafter"/>
</dbReference>
<dbReference type="InterPro" id="IPR001437">
    <property type="entry name" value="Tscrpt_elong_fac_GreA/B_C"/>
</dbReference>
<dbReference type="PANTHER" id="PTHR30437">
    <property type="entry name" value="TRANSCRIPTION ELONGATION FACTOR GREA"/>
    <property type="match status" value="1"/>
</dbReference>
<dbReference type="GO" id="GO:0003677">
    <property type="term" value="F:DNA binding"/>
    <property type="evidence" value="ECO:0007669"/>
    <property type="project" value="UniProtKB-UniRule"/>
</dbReference>
<dbReference type="Pfam" id="PF03449">
    <property type="entry name" value="GreA_GreB_N"/>
    <property type="match status" value="1"/>
</dbReference>
<evidence type="ECO:0000259" key="11">
    <source>
        <dbReference type="Pfam" id="PF03449"/>
    </source>
</evidence>
<evidence type="ECO:0000256" key="5">
    <source>
        <dbReference type="ARBA" id="ARBA00023163"/>
    </source>
</evidence>
<comment type="caution">
    <text evidence="12">The sequence shown here is derived from an EMBL/GenBank/DDBJ whole genome shotgun (WGS) entry which is preliminary data.</text>
</comment>
<dbReference type="Gene3D" id="3.10.50.30">
    <property type="entry name" value="Transcription elongation factor, GreA/GreB, C-terminal domain"/>
    <property type="match status" value="1"/>
</dbReference>
<dbReference type="PANTHER" id="PTHR30437:SF4">
    <property type="entry name" value="TRANSCRIPTION ELONGATION FACTOR GREA"/>
    <property type="match status" value="1"/>
</dbReference>
<dbReference type="Proteomes" id="UP000824150">
    <property type="component" value="Unassembled WGS sequence"/>
</dbReference>
<evidence type="ECO:0000259" key="10">
    <source>
        <dbReference type="Pfam" id="PF01272"/>
    </source>
</evidence>
<dbReference type="EMBL" id="JAHLFG010000021">
    <property type="protein sequence ID" value="MBU3826226.1"/>
    <property type="molecule type" value="Genomic_DNA"/>
</dbReference>
<name>A0A9E2KLY1_9GAMM</name>
<dbReference type="InterPro" id="IPR028624">
    <property type="entry name" value="Tscrpt_elong_fac_GreA/B"/>
</dbReference>
<keyword evidence="12" id="KW-0251">Elongation factor</keyword>
<dbReference type="FunFam" id="1.10.287.180:FF:000001">
    <property type="entry name" value="Transcription elongation factor GreA"/>
    <property type="match status" value="1"/>
</dbReference>
<dbReference type="GO" id="GO:0003746">
    <property type="term" value="F:translation elongation factor activity"/>
    <property type="evidence" value="ECO:0007669"/>
    <property type="project" value="UniProtKB-KW"/>
</dbReference>
<dbReference type="PROSITE" id="PS00829">
    <property type="entry name" value="GREAB_1"/>
    <property type="match status" value="1"/>
</dbReference>
<evidence type="ECO:0000256" key="1">
    <source>
        <dbReference type="ARBA" id="ARBA00008213"/>
    </source>
</evidence>
<dbReference type="HAMAP" id="MF_00105">
    <property type="entry name" value="GreA_GreB"/>
    <property type="match status" value="1"/>
</dbReference>
<comment type="similarity">
    <text evidence="1 8 9">Belongs to the GreA/GreB family.</text>
</comment>
<comment type="function">
    <text evidence="6 8 9">Necessary for efficient RNA polymerase transcription elongation past template-encoded arresting sites. The arresting sites in DNA have the property of trapping a certain fraction of elongating RNA polymerases that pass through, resulting in locked ternary complexes. Cleavage of the nascent transcript by cleavage factors such as GreA or GreB allows the resumption of elongation from the new 3'terminus. GreA releases sequences of 2 to 3 nucleotides.</text>
</comment>
<dbReference type="GO" id="GO:0070063">
    <property type="term" value="F:RNA polymerase binding"/>
    <property type="evidence" value="ECO:0007669"/>
    <property type="project" value="InterPro"/>
</dbReference>
<dbReference type="InterPro" id="IPR022691">
    <property type="entry name" value="Tscrpt_elong_fac_GreA/B_N"/>
</dbReference>
<dbReference type="InterPro" id="IPR036805">
    <property type="entry name" value="Tscrpt_elong_fac_GreA/B_N_sf"/>
</dbReference>
<dbReference type="Pfam" id="PF01272">
    <property type="entry name" value="GreA_GreB"/>
    <property type="match status" value="1"/>
</dbReference>
<evidence type="ECO:0000256" key="9">
    <source>
        <dbReference type="RuleBase" id="RU000556"/>
    </source>
</evidence>
<dbReference type="InterPro" id="IPR036953">
    <property type="entry name" value="GreA/GreB_C_sf"/>
</dbReference>
<keyword evidence="5 8" id="KW-0804">Transcription</keyword>
<dbReference type="NCBIfam" id="NF001263">
    <property type="entry name" value="PRK00226.1-4"/>
    <property type="match status" value="1"/>
</dbReference>
<feature type="domain" description="Transcription elongation factor GreA/GreB C-terminal" evidence="10">
    <location>
        <begin position="88"/>
        <end position="161"/>
    </location>
</feature>
<keyword evidence="12" id="KW-0648">Protein biosynthesis</keyword>
<reference evidence="12" key="1">
    <citation type="journal article" date="2021" name="PeerJ">
        <title>Extensive microbial diversity within the chicken gut microbiome revealed by metagenomics and culture.</title>
        <authorList>
            <person name="Gilroy R."/>
            <person name="Ravi A."/>
            <person name="Getino M."/>
            <person name="Pursley I."/>
            <person name="Horton D.L."/>
            <person name="Alikhan N.F."/>
            <person name="Baker D."/>
            <person name="Gharbi K."/>
            <person name="Hall N."/>
            <person name="Watson M."/>
            <person name="Adriaenssens E.M."/>
            <person name="Foster-Nyarko E."/>
            <person name="Jarju S."/>
            <person name="Secka A."/>
            <person name="Antonio M."/>
            <person name="Oren A."/>
            <person name="Chaudhuri R.R."/>
            <person name="La Ragione R."/>
            <person name="Hildebrand F."/>
            <person name="Pallen M.J."/>
        </authorList>
    </citation>
    <scope>NUCLEOTIDE SEQUENCE</scope>
    <source>
        <strain evidence="12">687</strain>
    </source>
</reference>
<dbReference type="InterPro" id="IPR023459">
    <property type="entry name" value="Tscrpt_elong_fac_GreA/B_fam"/>
</dbReference>
<dbReference type="InterPro" id="IPR006359">
    <property type="entry name" value="Tscrpt_elong_fac_GreA"/>
</dbReference>
<evidence type="ECO:0000256" key="4">
    <source>
        <dbReference type="ARBA" id="ARBA00023125"/>
    </source>
</evidence>
<dbReference type="SUPFAM" id="SSF54534">
    <property type="entry name" value="FKBP-like"/>
    <property type="match status" value="1"/>
</dbReference>
<dbReference type="PIRSF" id="PIRSF006092">
    <property type="entry name" value="GreA_GreB"/>
    <property type="match status" value="1"/>
</dbReference>
<protein>
    <recommendedName>
        <fullName evidence="2 8">Transcription elongation factor GreA</fullName>
    </recommendedName>
    <alternativeName>
        <fullName evidence="7 8">Transcript cleavage factor GreA</fullName>
    </alternativeName>
</protein>
<keyword evidence="4 8" id="KW-0238">DNA-binding</keyword>
<evidence type="ECO:0000313" key="13">
    <source>
        <dbReference type="Proteomes" id="UP000824150"/>
    </source>
</evidence>
<dbReference type="FunFam" id="3.10.50.30:FF:000001">
    <property type="entry name" value="Transcription elongation factor GreA"/>
    <property type="match status" value="1"/>
</dbReference>
<feature type="domain" description="Transcription elongation factor GreA/GreB N-terminal" evidence="11">
    <location>
        <begin position="5"/>
        <end position="74"/>
    </location>
</feature>
<dbReference type="SUPFAM" id="SSF46557">
    <property type="entry name" value="GreA transcript cleavage protein, N-terminal domain"/>
    <property type="match status" value="1"/>
</dbReference>